<dbReference type="CDD" id="cd00156">
    <property type="entry name" value="REC"/>
    <property type="match status" value="1"/>
</dbReference>
<dbReference type="SUPFAM" id="SSF52172">
    <property type="entry name" value="CheY-like"/>
    <property type="match status" value="1"/>
</dbReference>
<evidence type="ECO:0000256" key="1">
    <source>
        <dbReference type="ARBA" id="ARBA00000085"/>
    </source>
</evidence>
<dbReference type="InterPro" id="IPR038377">
    <property type="entry name" value="Na/Glc_symporter_sf"/>
</dbReference>
<evidence type="ECO:0000259" key="14">
    <source>
        <dbReference type="PROSITE" id="PS50109"/>
    </source>
</evidence>
<feature type="transmembrane region" description="Helical" evidence="13">
    <location>
        <begin position="194"/>
        <end position="212"/>
    </location>
</feature>
<dbReference type="Gene3D" id="3.40.50.2300">
    <property type="match status" value="1"/>
</dbReference>
<dbReference type="SMART" id="SM00387">
    <property type="entry name" value="HATPase_c"/>
    <property type="match status" value="1"/>
</dbReference>
<protein>
    <recommendedName>
        <fullName evidence="4">histidine kinase</fullName>
        <ecNumber evidence="4">2.7.13.3</ecNumber>
    </recommendedName>
</protein>
<feature type="transmembrane region" description="Helical" evidence="13">
    <location>
        <begin position="114"/>
        <end position="132"/>
    </location>
</feature>
<keyword evidence="12" id="KW-0175">Coiled coil</keyword>
<evidence type="ECO:0000256" key="13">
    <source>
        <dbReference type="SAM" id="Phobius"/>
    </source>
</evidence>
<keyword evidence="17" id="KW-1185">Reference proteome</keyword>
<dbReference type="Pfam" id="PF12860">
    <property type="entry name" value="PAS_7"/>
    <property type="match status" value="1"/>
</dbReference>
<dbReference type="EC" id="2.7.13.3" evidence="4"/>
<evidence type="ECO:0000256" key="6">
    <source>
        <dbReference type="ARBA" id="ARBA00022679"/>
    </source>
</evidence>
<dbReference type="GO" id="GO:0009927">
    <property type="term" value="F:histidine phosphotransfer kinase activity"/>
    <property type="evidence" value="ECO:0007669"/>
    <property type="project" value="TreeGrafter"/>
</dbReference>
<feature type="transmembrane region" description="Helical" evidence="13">
    <location>
        <begin position="276"/>
        <end position="300"/>
    </location>
</feature>
<accession>A0A6L7HVW5</accession>
<dbReference type="InterPro" id="IPR011006">
    <property type="entry name" value="CheY-like_superfamily"/>
</dbReference>
<gene>
    <name evidence="16" type="ORF">GNT65_06335</name>
</gene>
<evidence type="ECO:0000256" key="12">
    <source>
        <dbReference type="SAM" id="Coils"/>
    </source>
</evidence>
<dbReference type="Pfam" id="PF02518">
    <property type="entry name" value="HATPase_c"/>
    <property type="match status" value="1"/>
</dbReference>
<evidence type="ECO:0000256" key="8">
    <source>
        <dbReference type="ARBA" id="ARBA00022777"/>
    </source>
</evidence>
<dbReference type="InterPro" id="IPR001789">
    <property type="entry name" value="Sig_transdc_resp-reg_receiver"/>
</dbReference>
<keyword evidence="10 13" id="KW-0472">Membrane</keyword>
<dbReference type="InterPro" id="IPR000014">
    <property type="entry name" value="PAS"/>
</dbReference>
<evidence type="ECO:0000256" key="5">
    <source>
        <dbReference type="ARBA" id="ARBA00022553"/>
    </source>
</evidence>
<dbReference type="InterPro" id="IPR001734">
    <property type="entry name" value="Na/solute_symporter"/>
</dbReference>
<dbReference type="Gene3D" id="1.20.1730.10">
    <property type="entry name" value="Sodium/glucose cotransporter"/>
    <property type="match status" value="1"/>
</dbReference>
<dbReference type="GO" id="GO:0000155">
    <property type="term" value="F:phosphorelay sensor kinase activity"/>
    <property type="evidence" value="ECO:0007669"/>
    <property type="project" value="InterPro"/>
</dbReference>
<dbReference type="SMART" id="SM00448">
    <property type="entry name" value="REC"/>
    <property type="match status" value="1"/>
</dbReference>
<dbReference type="Pfam" id="PF00072">
    <property type="entry name" value="Response_reg"/>
    <property type="match status" value="1"/>
</dbReference>
<dbReference type="Gene3D" id="1.10.287.130">
    <property type="match status" value="1"/>
</dbReference>
<name>A0A6L7HVW5_9GAMM</name>
<evidence type="ECO:0000256" key="3">
    <source>
        <dbReference type="ARBA" id="ARBA00006434"/>
    </source>
</evidence>
<proteinExistence type="inferred from homology"/>
<dbReference type="CDD" id="cd00075">
    <property type="entry name" value="HATPase"/>
    <property type="match status" value="1"/>
</dbReference>
<keyword evidence="7 13" id="KW-0812">Transmembrane</keyword>
<evidence type="ECO:0000256" key="7">
    <source>
        <dbReference type="ARBA" id="ARBA00022692"/>
    </source>
</evidence>
<dbReference type="Pfam" id="PF00512">
    <property type="entry name" value="HisKA"/>
    <property type="match status" value="1"/>
</dbReference>
<comment type="similarity">
    <text evidence="3">Belongs to the sodium:solute symporter (SSF) (TC 2.A.21) family.</text>
</comment>
<feature type="transmembrane region" description="Helical" evidence="13">
    <location>
        <begin position="409"/>
        <end position="427"/>
    </location>
</feature>
<evidence type="ECO:0000256" key="11">
    <source>
        <dbReference type="PROSITE-ProRule" id="PRU00169"/>
    </source>
</evidence>
<dbReference type="CDD" id="cd10322">
    <property type="entry name" value="SLC5sbd"/>
    <property type="match status" value="1"/>
</dbReference>
<dbReference type="InterPro" id="IPR003594">
    <property type="entry name" value="HATPase_dom"/>
</dbReference>
<dbReference type="InterPro" id="IPR036097">
    <property type="entry name" value="HisK_dim/P_sf"/>
</dbReference>
<feature type="transmembrane region" description="Helical" evidence="13">
    <location>
        <begin position="152"/>
        <end position="173"/>
    </location>
</feature>
<dbReference type="EMBL" id="WRPA01000004">
    <property type="protein sequence ID" value="MXR68293.1"/>
    <property type="molecule type" value="Genomic_DNA"/>
</dbReference>
<evidence type="ECO:0000313" key="17">
    <source>
        <dbReference type="Proteomes" id="UP000474778"/>
    </source>
</evidence>
<feature type="transmembrane region" description="Helical" evidence="13">
    <location>
        <begin position="38"/>
        <end position="55"/>
    </location>
</feature>
<dbReference type="PANTHER" id="PTHR43047">
    <property type="entry name" value="TWO-COMPONENT HISTIDINE PROTEIN KINASE"/>
    <property type="match status" value="1"/>
</dbReference>
<dbReference type="GO" id="GO:0005886">
    <property type="term" value="C:plasma membrane"/>
    <property type="evidence" value="ECO:0007669"/>
    <property type="project" value="TreeGrafter"/>
</dbReference>
<feature type="domain" description="Histidine kinase" evidence="14">
    <location>
        <begin position="791"/>
        <end position="1005"/>
    </location>
</feature>
<keyword evidence="9 13" id="KW-1133">Transmembrane helix</keyword>
<dbReference type="CDD" id="cd00130">
    <property type="entry name" value="PAS"/>
    <property type="match status" value="1"/>
</dbReference>
<dbReference type="InterPro" id="IPR004358">
    <property type="entry name" value="Sig_transdc_His_kin-like_C"/>
</dbReference>
<dbReference type="SMART" id="SM00388">
    <property type="entry name" value="HisKA"/>
    <property type="match status" value="1"/>
</dbReference>
<keyword evidence="8" id="KW-0418">Kinase</keyword>
<dbReference type="InterPro" id="IPR005467">
    <property type="entry name" value="His_kinase_dom"/>
</dbReference>
<organism evidence="16 17">
    <name type="scientific">Shewanella insulae</name>
    <dbReference type="NCBI Taxonomy" id="2681496"/>
    <lineage>
        <taxon>Bacteria</taxon>
        <taxon>Pseudomonadati</taxon>
        <taxon>Pseudomonadota</taxon>
        <taxon>Gammaproteobacteria</taxon>
        <taxon>Alteromonadales</taxon>
        <taxon>Shewanellaceae</taxon>
        <taxon>Shewanella</taxon>
    </lineage>
</organism>
<dbReference type="Gene3D" id="3.30.565.10">
    <property type="entry name" value="Histidine kinase-like ATPase, C-terminal domain"/>
    <property type="match status" value="1"/>
</dbReference>
<evidence type="ECO:0000256" key="10">
    <source>
        <dbReference type="ARBA" id="ARBA00023136"/>
    </source>
</evidence>
<feature type="domain" description="Response regulatory" evidence="15">
    <location>
        <begin position="1025"/>
        <end position="1142"/>
    </location>
</feature>
<dbReference type="PROSITE" id="PS50110">
    <property type="entry name" value="RESPONSE_REGULATORY"/>
    <property type="match status" value="1"/>
</dbReference>
<dbReference type="PROSITE" id="PS50109">
    <property type="entry name" value="HIS_KIN"/>
    <property type="match status" value="1"/>
</dbReference>
<feature type="transmembrane region" description="Helical" evidence="13">
    <location>
        <begin position="432"/>
        <end position="452"/>
    </location>
</feature>
<feature type="transmembrane region" description="Helical" evidence="13">
    <location>
        <begin position="472"/>
        <end position="491"/>
    </location>
</feature>
<feature type="transmembrane region" description="Helical" evidence="13">
    <location>
        <begin position="379"/>
        <end position="397"/>
    </location>
</feature>
<dbReference type="Gene3D" id="3.30.450.20">
    <property type="entry name" value="PAS domain"/>
    <property type="match status" value="1"/>
</dbReference>
<evidence type="ECO:0000313" key="16">
    <source>
        <dbReference type="EMBL" id="MXR68293.1"/>
    </source>
</evidence>
<dbReference type="SUPFAM" id="SSF47384">
    <property type="entry name" value="Homodimeric domain of signal transducing histidine kinase"/>
    <property type="match status" value="1"/>
</dbReference>
<dbReference type="PROSITE" id="PS50283">
    <property type="entry name" value="NA_SOLUT_SYMP_3"/>
    <property type="match status" value="1"/>
</dbReference>
<dbReference type="PRINTS" id="PR00344">
    <property type="entry name" value="BCTRLSENSOR"/>
</dbReference>
<dbReference type="RefSeq" id="WP_160794462.1">
    <property type="nucleotide sequence ID" value="NZ_WRPA01000004.1"/>
</dbReference>
<dbReference type="InterPro" id="IPR036890">
    <property type="entry name" value="HATPase_C_sf"/>
</dbReference>
<dbReference type="PANTHER" id="PTHR43047:SF9">
    <property type="entry name" value="HISTIDINE KINASE"/>
    <property type="match status" value="1"/>
</dbReference>
<feature type="transmembrane region" description="Helical" evidence="13">
    <location>
        <begin position="232"/>
        <end position="255"/>
    </location>
</feature>
<comment type="caution">
    <text evidence="16">The sequence shown here is derived from an EMBL/GenBank/DDBJ whole genome shotgun (WGS) entry which is preliminary data.</text>
</comment>
<dbReference type="SUPFAM" id="SSF55785">
    <property type="entry name" value="PYP-like sensor domain (PAS domain)"/>
    <property type="match status" value="1"/>
</dbReference>
<feature type="transmembrane region" description="Helical" evidence="13">
    <location>
        <begin position="67"/>
        <end position="86"/>
    </location>
</feature>
<dbReference type="AlphaFoldDB" id="A0A6L7HVW5"/>
<feature type="coiled-coil region" evidence="12">
    <location>
        <begin position="757"/>
        <end position="791"/>
    </location>
</feature>
<keyword evidence="6" id="KW-0808">Transferase</keyword>
<dbReference type="SUPFAM" id="SSF55874">
    <property type="entry name" value="ATPase domain of HSP90 chaperone/DNA topoisomerase II/histidine kinase"/>
    <property type="match status" value="1"/>
</dbReference>
<feature type="transmembrane region" description="Helical" evidence="13">
    <location>
        <begin position="6"/>
        <end position="26"/>
    </location>
</feature>
<evidence type="ECO:0000256" key="4">
    <source>
        <dbReference type="ARBA" id="ARBA00012438"/>
    </source>
</evidence>
<dbReference type="InterPro" id="IPR035965">
    <property type="entry name" value="PAS-like_dom_sf"/>
</dbReference>
<dbReference type="FunFam" id="3.30.565.10:FF:000049">
    <property type="entry name" value="Two-component sensor histidine kinase"/>
    <property type="match status" value="1"/>
</dbReference>
<keyword evidence="5 11" id="KW-0597">Phosphoprotein</keyword>
<sequence>MFPNWLLVAISISYIGLLFLMAFLGDKYRGKWFAGQHTIIYSLSLGVYCTSWGFLGTAGQAANNSFAYLPVYIAPILLFIFAWPFIQRVIRVCLKLNITSIADLLAARFGKSPLLAVVVTFVALFGTLPYIAQQQKAIVNSYEILRQDHLLSSWQLGLVVSLILAGFTIVFGVRAIDVTERHPGMMLAIAFESFVKLIAYLTIGIFVSFFLFDSPLEIWQKATEINPIAAEFNYPNFISLFGLLIIVMSAFLCLPRQFQVLIVELKSQKHVLWSRWTFPLYVLVFAFFATPLGQAGNILYGDSLQSDAYVLFLPVFSGDIWLGLFSFLGAISAASSMVIISTIALSTMLSNEIVFPTLFKINNIQNNDFHKFRSHLLNIRKALVLLVIFMSYGMFLIAPPDTLASLGEVAFGAIAQIGPALFAAFLWRRVTLIGVLVGISSGFALWLVLNLLPQLGLYGHPFAGSGYSMTTMSTLVGLFVNVMAIWLVSSFTRQSVHEQMQIGHFIERPELDKSLPEVPKHVNPTELELLVARFVGKDKAAQGFYSFFSCQPQPIQDKNAHNQALIFFTENMLASVMGSASARLVLSCALHGRDIAIEDVAQLVEEASSHRKEFSRSVLHSAIENASEGISVIDKDLNLVAWNQQYLSLFNYPDDLIYIGCPVRQLIEYNLKFGKSYVPNLDEQVERRLNFLRQGSRHATERIQPDGKTIRIQGNPIPGGGFVMIFSDISMYREAEKLLKEKNLDLEARVFERTKRLEQANLQLAKSNAELAEALQKVEQAHQKKSQYLKACSHDLLQPLSAARLFSSAFVQGGQLSNKQKQQIGYIDNALQVANELLLDLNEVSRIEGGTVVPEITEFALQEVLDSLVEEFSAMASTTQAEFKCIKTKLWVRSDKVLLRRILQNLISNAFRYAGGGRILLGCRRHGETIAIQVVDDGPGIPADKQAVIFEQFTRLQHSGHEGVNGLGLGLNIAQGLAELMQHRLTLSSEVNQGSIFSLSLAAVKPQLEEENTSQPDILTLNGVQVLCVDDDPNVLAGMEELLRGWKCQVYTASSPQQAKACVSQFASKIDIVLMDYQLDNNQNGLDLMAELQALSSRPIPAILITATIDEEVVQRTKELGYGYLRKIIKPIALRAVMSATLANSLHNNYSAQPSPHFNLVDPLTD</sequence>
<comment type="catalytic activity">
    <reaction evidence="1">
        <text>ATP + protein L-histidine = ADP + protein N-phospho-L-histidine.</text>
        <dbReference type="EC" id="2.7.13.3"/>
    </reaction>
</comment>
<comment type="subcellular location">
    <subcellularLocation>
        <location evidence="2">Membrane</location>
        <topology evidence="2">Multi-pass membrane protein</topology>
    </subcellularLocation>
</comment>
<dbReference type="CDD" id="cd00082">
    <property type="entry name" value="HisKA"/>
    <property type="match status" value="1"/>
</dbReference>
<evidence type="ECO:0000256" key="9">
    <source>
        <dbReference type="ARBA" id="ARBA00022989"/>
    </source>
</evidence>
<dbReference type="Proteomes" id="UP000474778">
    <property type="component" value="Unassembled WGS sequence"/>
</dbReference>
<evidence type="ECO:0000259" key="15">
    <source>
        <dbReference type="PROSITE" id="PS50110"/>
    </source>
</evidence>
<feature type="modified residue" description="4-aspartylphosphate" evidence="11">
    <location>
        <position position="1076"/>
    </location>
</feature>
<dbReference type="GO" id="GO:0022857">
    <property type="term" value="F:transmembrane transporter activity"/>
    <property type="evidence" value="ECO:0007669"/>
    <property type="project" value="InterPro"/>
</dbReference>
<dbReference type="InterPro" id="IPR003661">
    <property type="entry name" value="HisK_dim/P_dom"/>
</dbReference>
<evidence type="ECO:0000256" key="2">
    <source>
        <dbReference type="ARBA" id="ARBA00004141"/>
    </source>
</evidence>
<reference evidence="16 17" key="1">
    <citation type="submission" date="2019-12" db="EMBL/GenBank/DDBJ databases">
        <title>Shewanella insulae sp. nov., isolated from a tidal flat.</title>
        <authorList>
            <person name="Yoon J.-H."/>
        </authorList>
    </citation>
    <scope>NUCLEOTIDE SEQUENCE [LARGE SCALE GENOMIC DNA]</scope>
    <source>
        <strain evidence="16 17">JBTF-M18</strain>
    </source>
</reference>